<evidence type="ECO:0000256" key="1">
    <source>
        <dbReference type="SAM" id="Phobius"/>
    </source>
</evidence>
<organism evidence="2 3">
    <name type="scientific">Algoriphagus antarcticus</name>
    <dbReference type="NCBI Taxonomy" id="238540"/>
    <lineage>
        <taxon>Bacteria</taxon>
        <taxon>Pseudomonadati</taxon>
        <taxon>Bacteroidota</taxon>
        <taxon>Cytophagia</taxon>
        <taxon>Cytophagales</taxon>
        <taxon>Cyclobacteriaceae</taxon>
        <taxon>Algoriphagus</taxon>
    </lineage>
</organism>
<keyword evidence="1" id="KW-0472">Membrane</keyword>
<name>A0A3E0DY60_9BACT</name>
<keyword evidence="1" id="KW-0812">Transmembrane</keyword>
<dbReference type="EMBL" id="QUNF01000005">
    <property type="protein sequence ID" value="REG91027.1"/>
    <property type="molecule type" value="Genomic_DNA"/>
</dbReference>
<reference evidence="2 3" key="1">
    <citation type="submission" date="2018-08" db="EMBL/GenBank/DDBJ databases">
        <title>Genomic Encyclopedia of Archaeal and Bacterial Type Strains, Phase II (KMG-II): from individual species to whole genera.</title>
        <authorList>
            <person name="Goeker M."/>
        </authorList>
    </citation>
    <scope>NUCLEOTIDE SEQUENCE [LARGE SCALE GENOMIC DNA]</scope>
    <source>
        <strain evidence="2 3">DSM 15986</strain>
    </source>
</reference>
<keyword evidence="3" id="KW-1185">Reference proteome</keyword>
<feature type="transmembrane region" description="Helical" evidence="1">
    <location>
        <begin position="109"/>
        <end position="129"/>
    </location>
</feature>
<dbReference type="AlphaFoldDB" id="A0A3E0DY60"/>
<evidence type="ECO:0000313" key="3">
    <source>
        <dbReference type="Proteomes" id="UP000256405"/>
    </source>
</evidence>
<comment type="caution">
    <text evidence="2">The sequence shown here is derived from an EMBL/GenBank/DDBJ whole genome shotgun (WGS) entry which is preliminary data.</text>
</comment>
<feature type="transmembrane region" description="Helical" evidence="1">
    <location>
        <begin position="51"/>
        <end position="71"/>
    </location>
</feature>
<evidence type="ECO:0000313" key="2">
    <source>
        <dbReference type="EMBL" id="REG91027.1"/>
    </source>
</evidence>
<proteinExistence type="predicted"/>
<protein>
    <submittedName>
        <fullName evidence="2">Uncharacterized protein</fullName>
    </submittedName>
</protein>
<sequence length="135" mass="14713">MKNLSKEDIYIRQFITEVGTENPSAGFNKSILKRLKSNRTAADYRPVISSLAWKIIGGAITAVVISVLLFLPSGENTLILFDQVPAGSIPDLAISLPKISLPVINLSSIVIQSLVVFILLAFLAVITTFKNWQVS</sequence>
<accession>A0A3E0DY60</accession>
<dbReference type="Proteomes" id="UP000256405">
    <property type="component" value="Unassembled WGS sequence"/>
</dbReference>
<keyword evidence="1" id="KW-1133">Transmembrane helix</keyword>
<dbReference type="OrthoDB" id="825247at2"/>
<dbReference type="RefSeq" id="WP_086539584.1">
    <property type="nucleotide sequence ID" value="NZ_MSSW01000002.1"/>
</dbReference>
<gene>
    <name evidence="2" type="ORF">C8N25_105137</name>
</gene>